<dbReference type="InterPro" id="IPR046470">
    <property type="entry name" value="SAM_HAT_C"/>
</dbReference>
<dbReference type="PANTHER" id="PTHR35092">
    <property type="entry name" value="CHLORINASE MJ1651"/>
    <property type="match status" value="1"/>
</dbReference>
<comment type="similarity">
    <text evidence="2">Belongs to the SAM hydrolase / SAM-dependent halogenase family.</text>
</comment>
<keyword evidence="6" id="KW-1185">Reference proteome</keyword>
<dbReference type="AlphaFoldDB" id="A0A2T1CAN6"/>
<comment type="caution">
    <text evidence="5">The sequence shown here is derived from an EMBL/GenBank/DDBJ whole genome shotgun (WGS) entry which is preliminary data.</text>
</comment>
<evidence type="ECO:0008006" key="7">
    <source>
        <dbReference type="Google" id="ProtNLM"/>
    </source>
</evidence>
<dbReference type="OrthoDB" id="9792195at2"/>
<dbReference type="InterPro" id="IPR002747">
    <property type="entry name" value="SAM_OH_AdoTrfase"/>
</dbReference>
<dbReference type="InterPro" id="IPR046469">
    <property type="entry name" value="SAM_HAT_N"/>
</dbReference>
<feature type="domain" description="S-adenosyl-l-methionine hydroxide adenosyltransferase C-terminal" evidence="4">
    <location>
        <begin position="182"/>
        <end position="262"/>
    </location>
</feature>
<dbReference type="PIRSF" id="PIRSF006779">
    <property type="entry name" value="UCP006779"/>
    <property type="match status" value="1"/>
</dbReference>
<reference evidence="5 6" key="2">
    <citation type="submission" date="2018-03" db="EMBL/GenBank/DDBJ databases">
        <title>The ancient ancestry and fast evolution of plastids.</title>
        <authorList>
            <person name="Moore K.R."/>
            <person name="Magnabosco C."/>
            <person name="Momper L."/>
            <person name="Gold D.A."/>
            <person name="Bosak T."/>
            <person name="Fournier G.P."/>
        </authorList>
    </citation>
    <scope>NUCLEOTIDE SEQUENCE [LARGE SCALE GENOMIC DNA]</scope>
    <source>
        <strain evidence="5 6">CCAP 1448/3</strain>
    </source>
</reference>
<sequence length="268" mass="28938">MASNNSPKAGIALLTDFGLSDVYVGVMHGVIAQIDPNIQVIDLTHQIPAQNIAAARYCLMEAYPYFPSGTVYIAVVDPGVGSQRRSVAVQLTKGYLVGPDNGIFSGVLSQHHAILAVELTNSQYWRTSAPSTTFHGRDIFAPVGAHLASGIPLLELGTKIDAQSLVTLSLSPYHLMGNRIDGVIQYVDGFGNLITNIPHQAVTEKSWWVEVQERKIPSHNSYSDVNVGEPVAVMGSHGWVEIAVNCGNAGLKLQIGWGDRVRVILEDR</sequence>
<reference evidence="5 6" key="1">
    <citation type="submission" date="2018-02" db="EMBL/GenBank/DDBJ databases">
        <authorList>
            <person name="Cohen D.B."/>
            <person name="Kent A.D."/>
        </authorList>
    </citation>
    <scope>NUCLEOTIDE SEQUENCE [LARGE SCALE GENOMIC DNA]</scope>
    <source>
        <strain evidence="5 6">CCAP 1448/3</strain>
    </source>
</reference>
<dbReference type="Pfam" id="PF20257">
    <property type="entry name" value="SAM_HAT_C"/>
    <property type="match status" value="1"/>
</dbReference>
<dbReference type="Gene3D" id="2.40.30.90">
    <property type="entry name" value="Bacterial fluorinating enzyme like"/>
    <property type="match status" value="1"/>
</dbReference>
<evidence type="ECO:0000313" key="6">
    <source>
        <dbReference type="Proteomes" id="UP000238762"/>
    </source>
</evidence>
<dbReference type="InterPro" id="IPR023227">
    <property type="entry name" value="SAM_OH_AdoTrfase_C_sf"/>
</dbReference>
<dbReference type="SUPFAM" id="SSF101852">
    <property type="entry name" value="Bacterial fluorinating enzyme, C-terminal domain"/>
    <property type="match status" value="1"/>
</dbReference>
<dbReference type="InterPro" id="IPR023228">
    <property type="entry name" value="SAM_OH_AdoTrfase_N_sf"/>
</dbReference>
<accession>A0A2T1CAN6</accession>
<organism evidence="5 6">
    <name type="scientific">Merismopedia glauca CCAP 1448/3</name>
    <dbReference type="NCBI Taxonomy" id="1296344"/>
    <lineage>
        <taxon>Bacteria</taxon>
        <taxon>Bacillati</taxon>
        <taxon>Cyanobacteriota</taxon>
        <taxon>Cyanophyceae</taxon>
        <taxon>Synechococcales</taxon>
        <taxon>Merismopediaceae</taxon>
        <taxon>Merismopedia</taxon>
    </lineage>
</organism>
<keyword evidence="1" id="KW-0949">S-adenosyl-L-methionine</keyword>
<dbReference type="EMBL" id="PVWJ01000001">
    <property type="protein sequence ID" value="PSB05304.1"/>
    <property type="molecule type" value="Genomic_DNA"/>
</dbReference>
<feature type="domain" description="S-adenosyl-l-methionine hydroxide adenosyltransferase N-terminal" evidence="3">
    <location>
        <begin position="11"/>
        <end position="157"/>
    </location>
</feature>
<evidence type="ECO:0000256" key="2">
    <source>
        <dbReference type="ARBA" id="ARBA00024035"/>
    </source>
</evidence>
<gene>
    <name evidence="5" type="ORF">C7B64_00025</name>
</gene>
<dbReference type="Gene3D" id="3.40.50.10790">
    <property type="entry name" value="S-adenosyl-l-methionine hydroxide adenosyltransferase, N-terminal"/>
    <property type="match status" value="1"/>
</dbReference>
<dbReference type="PANTHER" id="PTHR35092:SF1">
    <property type="entry name" value="CHLORINASE MJ1651"/>
    <property type="match status" value="1"/>
</dbReference>
<dbReference type="Pfam" id="PF01887">
    <property type="entry name" value="SAM_HAT_N"/>
    <property type="match status" value="1"/>
</dbReference>
<proteinExistence type="inferred from homology"/>
<evidence type="ECO:0000256" key="1">
    <source>
        <dbReference type="ARBA" id="ARBA00022691"/>
    </source>
</evidence>
<dbReference type="SUPFAM" id="SSF102522">
    <property type="entry name" value="Bacterial fluorinating enzyme, N-terminal domain"/>
    <property type="match status" value="1"/>
</dbReference>
<protein>
    <recommendedName>
        <fullName evidence="7">SAM-dependent chlorinase/fluorinase</fullName>
    </recommendedName>
</protein>
<evidence type="ECO:0000313" key="5">
    <source>
        <dbReference type="EMBL" id="PSB05304.1"/>
    </source>
</evidence>
<name>A0A2T1CAN6_9CYAN</name>
<evidence type="ECO:0000259" key="3">
    <source>
        <dbReference type="Pfam" id="PF01887"/>
    </source>
</evidence>
<dbReference type="Proteomes" id="UP000238762">
    <property type="component" value="Unassembled WGS sequence"/>
</dbReference>
<evidence type="ECO:0000259" key="4">
    <source>
        <dbReference type="Pfam" id="PF20257"/>
    </source>
</evidence>